<reference evidence="11" key="1">
    <citation type="submission" date="2016-11" db="UniProtKB">
        <authorList>
            <consortium name="WormBaseParasite"/>
        </authorList>
    </citation>
    <scope>IDENTIFICATION</scope>
</reference>
<keyword evidence="6" id="KW-1133">Transmembrane helix</keyword>
<dbReference type="PANTHER" id="PTHR46671:SF7">
    <property type="entry name" value="CORE-2_I-BRANCHING ENZYME"/>
    <property type="match status" value="1"/>
</dbReference>
<name>A0A1I7RQB6_BURXY</name>
<evidence type="ECO:0000256" key="1">
    <source>
        <dbReference type="ARBA" id="ARBA00004606"/>
    </source>
</evidence>
<keyword evidence="3" id="KW-0808">Transferase</keyword>
<dbReference type="Pfam" id="PF02485">
    <property type="entry name" value="Branch"/>
    <property type="match status" value="1"/>
</dbReference>
<evidence type="ECO:0000313" key="10">
    <source>
        <dbReference type="Proteomes" id="UP000659654"/>
    </source>
</evidence>
<dbReference type="AlphaFoldDB" id="A0A1I7RQB6"/>
<evidence type="ECO:0000256" key="5">
    <source>
        <dbReference type="ARBA" id="ARBA00023180"/>
    </source>
</evidence>
<evidence type="ECO:0000313" key="11">
    <source>
        <dbReference type="WBParaSite" id="BXY_0290800.1"/>
    </source>
</evidence>
<gene>
    <name evidence="8" type="ORF">BXYJ_LOCUS5577</name>
</gene>
<feature type="domain" description="Acyltransferase 3" evidence="7">
    <location>
        <begin position="483"/>
        <end position="657"/>
    </location>
</feature>
<keyword evidence="5" id="KW-0325">Glycoprotein</keyword>
<keyword evidence="10" id="KW-1185">Reference proteome</keyword>
<keyword evidence="4 6" id="KW-0472">Membrane</keyword>
<dbReference type="Proteomes" id="UP000095284">
    <property type="component" value="Unplaced"/>
</dbReference>
<dbReference type="Pfam" id="PF01757">
    <property type="entry name" value="Acyl_transf_3"/>
    <property type="match status" value="1"/>
</dbReference>
<dbReference type="EMBL" id="CAJFCV020000003">
    <property type="protein sequence ID" value="CAG9104313.1"/>
    <property type="molecule type" value="Genomic_DNA"/>
</dbReference>
<accession>A0A1I7RQB6</accession>
<dbReference type="WBParaSite" id="BXY_0290800.1">
    <property type="protein sequence ID" value="BXY_0290800.1"/>
    <property type="gene ID" value="BXY_0290800"/>
</dbReference>
<dbReference type="GO" id="GO:0016020">
    <property type="term" value="C:membrane"/>
    <property type="evidence" value="ECO:0007669"/>
    <property type="project" value="UniProtKB-SubCell"/>
</dbReference>
<keyword evidence="2" id="KW-0328">Glycosyltransferase</keyword>
<evidence type="ECO:0000256" key="4">
    <source>
        <dbReference type="ARBA" id="ARBA00023136"/>
    </source>
</evidence>
<dbReference type="PANTHER" id="PTHR46671">
    <property type="entry name" value="PROTEIN CBG11221"/>
    <property type="match status" value="1"/>
</dbReference>
<dbReference type="InterPro" id="IPR003406">
    <property type="entry name" value="Glyco_trans_14"/>
</dbReference>
<feature type="transmembrane region" description="Helical" evidence="6">
    <location>
        <begin position="33"/>
        <end position="52"/>
    </location>
</feature>
<evidence type="ECO:0000259" key="7">
    <source>
        <dbReference type="Pfam" id="PF01757"/>
    </source>
</evidence>
<sequence length="702" mass="81736">MFKLLPKGNEDEVKQNPALIVFDTVSCLRSRRTYLFCVLLFFIMFLYASTVMNPIKTQLQISNSNYFKKPPGTEDLNCAWVLDGNHPEYIKMLAANRTVYNDPADESELPMDCESIYERHRFVTAPTSNEEEDFPIAISRLVYRDYFYHEMVLAALYQPQNHYCFSVDRKTTPLFRKRFESLAKCFPNVIISNNSRELYSSGYNLDWANIDCLAALKADNRRWKYVMVLQNHDFPSKTNREIVQIFKWLNGTTDISITHGFEHRVNWNLTWTVNSIGLFRNDSKFKRKYDEQDVKLVFAKGDNEMSASRGAIDYIFDEMNITEFVSRINREGVFGVDEIVFPTLMSMPELNVPGHYTQECTVYRKMNTYITRRSNFGNKSKCYSKNFRHGICIYGVEDLRDHVHNTPFININKLIPSFDFNAVVCELEALHNRTFLVPFEEGNLNKTYYDNLRQKLLVKSLSTQQYLTVNPLWKAMSKAKRDDLQVLRFVAISSVLLFHLWPQTFANGYLGVDMFFTLSGFLMFKILSSKELNASTIRTFYFRRLKRILPAHFIIVQLTLLAGYMCFTRTEYKGLLRQSTSAVTLTSNMFNLPEFGYSVQNDDYNLFLHTWSLSVEVQFYLICPMILACLSALKSKNEKAPVAFVLSGIVASFSYQCWNRNGNSLLQMGTIPVRRLEKRQSKSPVAEVFFRESVTQEERHLT</sequence>
<dbReference type="GO" id="GO:0016757">
    <property type="term" value="F:glycosyltransferase activity"/>
    <property type="evidence" value="ECO:0007669"/>
    <property type="project" value="UniProtKB-KW"/>
</dbReference>
<evidence type="ECO:0000256" key="3">
    <source>
        <dbReference type="ARBA" id="ARBA00022679"/>
    </source>
</evidence>
<dbReference type="EMBL" id="CAJFDI010000003">
    <property type="protein sequence ID" value="CAD5219235.1"/>
    <property type="molecule type" value="Genomic_DNA"/>
</dbReference>
<dbReference type="GO" id="GO:0016747">
    <property type="term" value="F:acyltransferase activity, transferring groups other than amino-acyl groups"/>
    <property type="evidence" value="ECO:0007669"/>
    <property type="project" value="InterPro"/>
</dbReference>
<reference evidence="8" key="2">
    <citation type="submission" date="2020-09" db="EMBL/GenBank/DDBJ databases">
        <authorList>
            <person name="Kikuchi T."/>
        </authorList>
    </citation>
    <scope>NUCLEOTIDE SEQUENCE</scope>
    <source>
        <strain evidence="8">Ka4C1</strain>
    </source>
</reference>
<protein>
    <submittedName>
        <fullName evidence="8">(pine wood nematode) hypothetical protein</fullName>
    </submittedName>
    <submittedName>
        <fullName evidence="11">Acyl_transf_3 domain-containing protein</fullName>
    </submittedName>
</protein>
<comment type="subcellular location">
    <subcellularLocation>
        <location evidence="1">Membrane</location>
        <topology evidence="1">Single-pass type II membrane protein</topology>
    </subcellularLocation>
</comment>
<organism evidence="9 11">
    <name type="scientific">Bursaphelenchus xylophilus</name>
    <name type="common">Pinewood nematode worm</name>
    <name type="synonym">Aphelenchoides xylophilus</name>
    <dbReference type="NCBI Taxonomy" id="6326"/>
    <lineage>
        <taxon>Eukaryota</taxon>
        <taxon>Metazoa</taxon>
        <taxon>Ecdysozoa</taxon>
        <taxon>Nematoda</taxon>
        <taxon>Chromadorea</taxon>
        <taxon>Rhabditida</taxon>
        <taxon>Tylenchina</taxon>
        <taxon>Tylenchomorpha</taxon>
        <taxon>Aphelenchoidea</taxon>
        <taxon>Aphelenchoididae</taxon>
        <taxon>Bursaphelenchus</taxon>
    </lineage>
</organism>
<feature type="transmembrane region" description="Helical" evidence="6">
    <location>
        <begin position="617"/>
        <end position="633"/>
    </location>
</feature>
<dbReference type="SMR" id="A0A1I7RQB6"/>
<evidence type="ECO:0000313" key="8">
    <source>
        <dbReference type="EMBL" id="CAD5219235.1"/>
    </source>
</evidence>
<evidence type="ECO:0000256" key="2">
    <source>
        <dbReference type="ARBA" id="ARBA00022676"/>
    </source>
</evidence>
<evidence type="ECO:0000313" key="9">
    <source>
        <dbReference type="Proteomes" id="UP000095284"/>
    </source>
</evidence>
<dbReference type="OrthoDB" id="2019572at2759"/>
<evidence type="ECO:0000256" key="6">
    <source>
        <dbReference type="SAM" id="Phobius"/>
    </source>
</evidence>
<feature type="transmembrane region" description="Helical" evidence="6">
    <location>
        <begin position="508"/>
        <end position="527"/>
    </location>
</feature>
<keyword evidence="6" id="KW-0812">Transmembrane</keyword>
<dbReference type="Proteomes" id="UP000659654">
    <property type="component" value="Unassembled WGS sequence"/>
</dbReference>
<dbReference type="Proteomes" id="UP000582659">
    <property type="component" value="Unassembled WGS sequence"/>
</dbReference>
<dbReference type="InterPro" id="IPR002656">
    <property type="entry name" value="Acyl_transf_3_dom"/>
</dbReference>
<dbReference type="eggNOG" id="KOG0799">
    <property type="taxonomic scope" value="Eukaryota"/>
</dbReference>
<feature type="transmembrane region" description="Helical" evidence="6">
    <location>
        <begin position="548"/>
        <end position="567"/>
    </location>
</feature>
<proteinExistence type="predicted"/>